<reference evidence="2 3" key="1">
    <citation type="submission" date="2020-08" db="EMBL/GenBank/DDBJ databases">
        <authorList>
            <person name="Hejnol A."/>
        </authorList>
    </citation>
    <scope>NUCLEOTIDE SEQUENCE [LARGE SCALE GENOMIC DNA]</scope>
</reference>
<feature type="signal peptide" evidence="1">
    <location>
        <begin position="1"/>
        <end position="28"/>
    </location>
</feature>
<name>A0A7I8WB38_9ANNE</name>
<evidence type="ECO:0000256" key="1">
    <source>
        <dbReference type="SAM" id="SignalP"/>
    </source>
</evidence>
<dbReference type="Proteomes" id="UP000549394">
    <property type="component" value="Unassembled WGS sequence"/>
</dbReference>
<evidence type="ECO:0000313" key="2">
    <source>
        <dbReference type="EMBL" id="CAD5125357.1"/>
    </source>
</evidence>
<dbReference type="OrthoDB" id="6495587at2759"/>
<evidence type="ECO:0000313" key="3">
    <source>
        <dbReference type="Proteomes" id="UP000549394"/>
    </source>
</evidence>
<dbReference type="EMBL" id="CAJFCJ010000026">
    <property type="protein sequence ID" value="CAD5125357.1"/>
    <property type="molecule type" value="Genomic_DNA"/>
</dbReference>
<feature type="chain" id="PRO_5029669947" evidence="1">
    <location>
        <begin position="29"/>
        <end position="90"/>
    </location>
</feature>
<protein>
    <submittedName>
        <fullName evidence="2">DgyrCDS13595</fullName>
    </submittedName>
</protein>
<organism evidence="2 3">
    <name type="scientific">Dimorphilus gyrociliatus</name>
    <dbReference type="NCBI Taxonomy" id="2664684"/>
    <lineage>
        <taxon>Eukaryota</taxon>
        <taxon>Metazoa</taxon>
        <taxon>Spiralia</taxon>
        <taxon>Lophotrochozoa</taxon>
        <taxon>Annelida</taxon>
        <taxon>Polychaeta</taxon>
        <taxon>Polychaeta incertae sedis</taxon>
        <taxon>Dinophilidae</taxon>
        <taxon>Dimorphilus</taxon>
    </lineage>
</organism>
<gene>
    <name evidence="2" type="ORF">DGYR_LOCUS12738</name>
</gene>
<keyword evidence="3" id="KW-1185">Reference proteome</keyword>
<accession>A0A7I8WB38</accession>
<proteinExistence type="predicted"/>
<dbReference type="AlphaFoldDB" id="A0A7I8WB38"/>
<comment type="caution">
    <text evidence="2">The sequence shown here is derived from an EMBL/GenBank/DDBJ whole genome shotgun (WGS) entry which is preliminary data.</text>
</comment>
<sequence>MNRKLSMKALWLLAACAVLFTIVIETRAFDRNANDYNDVVDALRKIYLNRAMTKRRLDMGYGNRFDLAASIGSKLMALKHANDLSGPGRK</sequence>
<keyword evidence="1" id="KW-0732">Signal</keyword>